<dbReference type="GO" id="GO:0016787">
    <property type="term" value="F:hydrolase activity"/>
    <property type="evidence" value="ECO:0007669"/>
    <property type="project" value="UniProtKB-KW"/>
</dbReference>
<keyword evidence="4" id="KW-1185">Reference proteome</keyword>
<evidence type="ECO:0000313" key="4">
    <source>
        <dbReference type="Proteomes" id="UP001652432"/>
    </source>
</evidence>
<sequence length="269" mass="29489">MIHETIDMTVEGSIGTPTLTTYILDYEDCYVFTERPLVLICPGGGYENISVREGEPIAMQFNAMGYHAAVLNYSVAPARYPAALLELASAMVTIRKHVKEWHIDPNKILVQGSSAGGHLAASLGCFWNSEFLVNEVAGGDESLLKPNGLILSYPVITSGEFAHRDSFRALLGNKEETLSAKMSLENQVTKDTPPTFLWHTFTDGLVPVENSMLFATALCKAKVPVELHIFPKGAHGLGLGNRFTCSCEENLQPETTVWIQLAQAFIEQL</sequence>
<dbReference type="PANTHER" id="PTHR48081">
    <property type="entry name" value="AB HYDROLASE SUPERFAMILY PROTEIN C4A8.06C"/>
    <property type="match status" value="1"/>
</dbReference>
<evidence type="ECO:0000313" key="3">
    <source>
        <dbReference type="EMBL" id="MCU6744269.1"/>
    </source>
</evidence>
<dbReference type="InterPro" id="IPR029058">
    <property type="entry name" value="AB_hydrolase_fold"/>
</dbReference>
<name>A0ABT2T1X5_9FIRM</name>
<evidence type="ECO:0000256" key="1">
    <source>
        <dbReference type="ARBA" id="ARBA00022801"/>
    </source>
</evidence>
<dbReference type="RefSeq" id="WP_118798806.1">
    <property type="nucleotide sequence ID" value="NZ_JAOQKJ010000005.1"/>
</dbReference>
<comment type="caution">
    <text evidence="3">The sequence shown here is derived from an EMBL/GenBank/DDBJ whole genome shotgun (WGS) entry which is preliminary data.</text>
</comment>
<dbReference type="Pfam" id="PF20434">
    <property type="entry name" value="BD-FAE"/>
    <property type="match status" value="1"/>
</dbReference>
<keyword evidence="1 3" id="KW-0378">Hydrolase</keyword>
<dbReference type="InterPro" id="IPR049492">
    <property type="entry name" value="BD-FAE-like_dom"/>
</dbReference>
<evidence type="ECO:0000259" key="2">
    <source>
        <dbReference type="Pfam" id="PF20434"/>
    </source>
</evidence>
<dbReference type="EMBL" id="JAOQKJ010000005">
    <property type="protein sequence ID" value="MCU6744269.1"/>
    <property type="molecule type" value="Genomic_DNA"/>
</dbReference>
<feature type="domain" description="BD-FAE-like" evidence="2">
    <location>
        <begin position="34"/>
        <end position="218"/>
    </location>
</feature>
<accession>A0ABT2T1X5</accession>
<dbReference type="InterPro" id="IPR050300">
    <property type="entry name" value="GDXG_lipolytic_enzyme"/>
</dbReference>
<dbReference type="SUPFAM" id="SSF53474">
    <property type="entry name" value="alpha/beta-Hydrolases"/>
    <property type="match status" value="1"/>
</dbReference>
<organism evidence="3 4">
    <name type="scientific">Suilimivivens aceti</name>
    <dbReference type="NCBI Taxonomy" id="2981774"/>
    <lineage>
        <taxon>Bacteria</taxon>
        <taxon>Bacillati</taxon>
        <taxon>Bacillota</taxon>
        <taxon>Clostridia</taxon>
        <taxon>Lachnospirales</taxon>
        <taxon>Lachnospiraceae</taxon>
        <taxon>Suilimivivens</taxon>
    </lineage>
</organism>
<gene>
    <name evidence="3" type="ORF">OCV77_07135</name>
</gene>
<dbReference type="Gene3D" id="3.40.50.1820">
    <property type="entry name" value="alpha/beta hydrolase"/>
    <property type="match status" value="1"/>
</dbReference>
<dbReference type="PANTHER" id="PTHR48081:SF6">
    <property type="entry name" value="PEPTIDASE S9 PROLYL OLIGOPEPTIDASE CATALYTIC DOMAIN-CONTAINING PROTEIN"/>
    <property type="match status" value="1"/>
</dbReference>
<protein>
    <submittedName>
        <fullName evidence="3">Alpha/beta hydrolase</fullName>
    </submittedName>
</protein>
<proteinExistence type="predicted"/>
<reference evidence="3 4" key="1">
    <citation type="journal article" date="2021" name="ISME Commun">
        <title>Automated analysis of genomic sequences facilitates high-throughput and comprehensive description of bacteria.</title>
        <authorList>
            <person name="Hitch T.C.A."/>
        </authorList>
    </citation>
    <scope>NUCLEOTIDE SEQUENCE [LARGE SCALE GENOMIC DNA]</scope>
    <source>
        <strain evidence="3 4">Sanger_18</strain>
    </source>
</reference>
<dbReference type="Proteomes" id="UP001652432">
    <property type="component" value="Unassembled WGS sequence"/>
</dbReference>